<dbReference type="InterPro" id="IPR058469">
    <property type="entry name" value="DUF8156"/>
</dbReference>
<keyword evidence="3" id="KW-1185">Reference proteome</keyword>
<dbReference type="STRING" id="273075.gene:9571669"/>
<reference evidence="2 3" key="1">
    <citation type="journal article" date="2000" name="Nature">
        <title>The genome sequence of the thermoacidophilic scavenger Thermoplasma acidophilum.</title>
        <authorList>
            <person name="Ruepp A."/>
            <person name="Graml W."/>
            <person name="Santos-Martinez M.L."/>
            <person name="Koretke K.K."/>
            <person name="Volker C."/>
            <person name="Mewes H.W."/>
            <person name="Frishman D."/>
            <person name="Stocker S."/>
            <person name="Lupas A.N."/>
            <person name="Baumeister W."/>
        </authorList>
    </citation>
    <scope>NUCLEOTIDE SEQUENCE [LARGE SCALE GENOMIC DNA]</scope>
    <source>
        <strain evidence="3">ATCC 25905 / DSM 1728 / JCM 9062 / NBRC 15155 / AMRC-C165</strain>
    </source>
</reference>
<dbReference type="PaxDb" id="273075-Ta0449"/>
<dbReference type="Pfam" id="PF26485">
    <property type="entry name" value="DUF8156"/>
    <property type="match status" value="1"/>
</dbReference>
<dbReference type="InParanoid" id="Q9HKZ4"/>
<evidence type="ECO:0000313" key="2">
    <source>
        <dbReference type="EMBL" id="CAC11591.1"/>
    </source>
</evidence>
<feature type="domain" description="DUF8156" evidence="1">
    <location>
        <begin position="4"/>
        <end position="75"/>
    </location>
</feature>
<dbReference type="Proteomes" id="UP000001024">
    <property type="component" value="Chromosome"/>
</dbReference>
<sequence length="82" mass="9043">MRCMGRSTPSTRQALDMIISGMEEMKKVMRTGDAEILEELVRLGKQHAAEISYAGIDVQLGFLLAMILEVAKRTSMPGDRTG</sequence>
<accession>Q9HKZ4</accession>
<dbReference type="EMBL" id="AL445064">
    <property type="protein sequence ID" value="CAC11591.1"/>
    <property type="molecule type" value="Genomic_DNA"/>
</dbReference>
<proteinExistence type="predicted"/>
<name>Q9HKZ4_THEAC</name>
<protein>
    <recommendedName>
        <fullName evidence="1">DUF8156 domain-containing protein</fullName>
    </recommendedName>
</protein>
<dbReference type="EnsemblBacteria" id="CAC11591">
    <property type="protein sequence ID" value="CAC11591"/>
    <property type="gene ID" value="CAC11591"/>
</dbReference>
<evidence type="ECO:0000313" key="3">
    <source>
        <dbReference type="Proteomes" id="UP000001024"/>
    </source>
</evidence>
<dbReference type="eggNOG" id="arCOG07300">
    <property type="taxonomic scope" value="Archaea"/>
</dbReference>
<evidence type="ECO:0000259" key="1">
    <source>
        <dbReference type="Pfam" id="PF26485"/>
    </source>
</evidence>
<organism evidence="2 3">
    <name type="scientific">Thermoplasma acidophilum (strain ATCC 25905 / DSM 1728 / JCM 9062 / NBRC 15155 / AMRC-C165)</name>
    <dbReference type="NCBI Taxonomy" id="273075"/>
    <lineage>
        <taxon>Archaea</taxon>
        <taxon>Methanobacteriati</taxon>
        <taxon>Thermoplasmatota</taxon>
        <taxon>Thermoplasmata</taxon>
        <taxon>Thermoplasmatales</taxon>
        <taxon>Thermoplasmataceae</taxon>
        <taxon>Thermoplasma</taxon>
    </lineage>
</organism>
<gene>
    <name evidence="2" type="ordered locus">Ta0449</name>
</gene>
<dbReference type="KEGG" id="tac:Ta0449"/>
<dbReference type="AlphaFoldDB" id="Q9HKZ4"/>
<dbReference type="HOGENOM" id="CLU_2550448_0_0_2"/>